<protein>
    <submittedName>
        <fullName evidence="5">ABC transporter substrate-binding protein</fullName>
    </submittedName>
</protein>
<sequence>METLDLAYVGRGIHEELVAYIADQEGYFEDEGVRVALRDGVTWPTERLRRGATIGLGRSMLSRLTDDIPWTGLSVSTHRPLFWFIGRAGLESLQDLKGRKLAVHAPETAPGCFARIVLRRAGLDPDRDLECQYRMPGDYGMHLRRLRAGEIDAALIGSTMAPEQVAEQEGWRVLAWVGDHFQIPTVGVMVDPTYIPLDSPALHAMVRANRRALHTIQDRPDTVVDHVRSFMGRHTDEEIRAHLDRFVIPYFTHDGQADLEIGDAAITAVAAELGVPATFRAADVYRTDLVPIDR</sequence>
<proteinExistence type="inferred from homology"/>
<dbReference type="PANTHER" id="PTHR30024:SF47">
    <property type="entry name" value="TAURINE-BINDING PERIPLASMIC PROTEIN"/>
    <property type="match status" value="1"/>
</dbReference>
<evidence type="ECO:0000313" key="6">
    <source>
        <dbReference type="Proteomes" id="UP001597114"/>
    </source>
</evidence>
<evidence type="ECO:0000259" key="4">
    <source>
        <dbReference type="Pfam" id="PF09084"/>
    </source>
</evidence>
<dbReference type="SUPFAM" id="SSF53850">
    <property type="entry name" value="Periplasmic binding protein-like II"/>
    <property type="match status" value="1"/>
</dbReference>
<name>A0ABW4EU39_9PSEU</name>
<dbReference type="Pfam" id="PF09084">
    <property type="entry name" value="NMT1"/>
    <property type="match status" value="1"/>
</dbReference>
<comment type="similarity">
    <text evidence="2">Belongs to the bacterial solute-binding protein SsuA/TauA family.</text>
</comment>
<dbReference type="EMBL" id="JBHUCO010000015">
    <property type="protein sequence ID" value="MFD1519151.1"/>
    <property type="molecule type" value="Genomic_DNA"/>
</dbReference>
<evidence type="ECO:0000256" key="2">
    <source>
        <dbReference type="ARBA" id="ARBA00010742"/>
    </source>
</evidence>
<dbReference type="Proteomes" id="UP001597114">
    <property type="component" value="Unassembled WGS sequence"/>
</dbReference>
<dbReference type="PANTHER" id="PTHR30024">
    <property type="entry name" value="ALIPHATIC SULFONATES-BINDING PROTEIN-RELATED"/>
    <property type="match status" value="1"/>
</dbReference>
<evidence type="ECO:0000256" key="1">
    <source>
        <dbReference type="ARBA" id="ARBA00004418"/>
    </source>
</evidence>
<comment type="subcellular location">
    <subcellularLocation>
        <location evidence="1">Periplasm</location>
    </subcellularLocation>
</comment>
<dbReference type="RefSeq" id="WP_344718669.1">
    <property type="nucleotide sequence ID" value="NZ_BAAAUS010000001.1"/>
</dbReference>
<evidence type="ECO:0000256" key="3">
    <source>
        <dbReference type="ARBA" id="ARBA00022729"/>
    </source>
</evidence>
<keyword evidence="6" id="KW-1185">Reference proteome</keyword>
<accession>A0ABW4EU39</accession>
<comment type="caution">
    <text evidence="5">The sequence shown here is derived from an EMBL/GenBank/DDBJ whole genome shotgun (WGS) entry which is preliminary data.</text>
</comment>
<keyword evidence="3" id="KW-0732">Signal</keyword>
<dbReference type="InterPro" id="IPR015168">
    <property type="entry name" value="SsuA/THI5"/>
</dbReference>
<dbReference type="Gene3D" id="3.40.190.10">
    <property type="entry name" value="Periplasmic binding protein-like II"/>
    <property type="match status" value="2"/>
</dbReference>
<evidence type="ECO:0000313" key="5">
    <source>
        <dbReference type="EMBL" id="MFD1519151.1"/>
    </source>
</evidence>
<organism evidence="5 6">
    <name type="scientific">Pseudonocardia yunnanensis</name>
    <dbReference type="NCBI Taxonomy" id="58107"/>
    <lineage>
        <taxon>Bacteria</taxon>
        <taxon>Bacillati</taxon>
        <taxon>Actinomycetota</taxon>
        <taxon>Actinomycetes</taxon>
        <taxon>Pseudonocardiales</taxon>
        <taxon>Pseudonocardiaceae</taxon>
        <taxon>Pseudonocardia</taxon>
    </lineage>
</organism>
<feature type="domain" description="SsuA/THI5-like" evidence="4">
    <location>
        <begin position="19"/>
        <end position="221"/>
    </location>
</feature>
<reference evidence="6" key="1">
    <citation type="journal article" date="2019" name="Int. J. Syst. Evol. Microbiol.">
        <title>The Global Catalogue of Microorganisms (GCM) 10K type strain sequencing project: providing services to taxonomists for standard genome sequencing and annotation.</title>
        <authorList>
            <consortium name="The Broad Institute Genomics Platform"/>
            <consortium name="The Broad Institute Genome Sequencing Center for Infectious Disease"/>
            <person name="Wu L."/>
            <person name="Ma J."/>
        </authorList>
    </citation>
    <scope>NUCLEOTIDE SEQUENCE [LARGE SCALE GENOMIC DNA]</scope>
    <source>
        <strain evidence="6">CCM 7043</strain>
    </source>
</reference>
<gene>
    <name evidence="5" type="ORF">ACFSJD_16775</name>
</gene>